<sequence length="200" mass="21644">MEILTTRPSKIPGEKGIIDETGAQIVTPKSTRITEMVKTATELETAIPLEEPPKAGVLLSAYIPVSFTTKGYIPTDNVEKSQSSAKTMKPPSPPLKKTNSSTSLSNLDIIEDVMSKKTGTLNFLGIDGLGTKGEPQPPPMSPKTFKRRTKACIVDDLSKHKKIDVDDLIQKLMTSVSKDGVVTNHLQDVAVIEQICVLAM</sequence>
<dbReference type="Proteomes" id="UP000887576">
    <property type="component" value="Unplaced"/>
</dbReference>
<accession>A0AC34QUV5</accession>
<protein>
    <submittedName>
        <fullName evidence="2">Uncharacterized protein</fullName>
    </submittedName>
</protein>
<evidence type="ECO:0000313" key="1">
    <source>
        <dbReference type="Proteomes" id="UP000887576"/>
    </source>
</evidence>
<reference evidence="2" key="1">
    <citation type="submission" date="2022-11" db="UniProtKB">
        <authorList>
            <consortium name="WormBaseParasite"/>
        </authorList>
    </citation>
    <scope>IDENTIFICATION</scope>
</reference>
<organism evidence="1 2">
    <name type="scientific">Panagrolaimus sp. JU765</name>
    <dbReference type="NCBI Taxonomy" id="591449"/>
    <lineage>
        <taxon>Eukaryota</taxon>
        <taxon>Metazoa</taxon>
        <taxon>Ecdysozoa</taxon>
        <taxon>Nematoda</taxon>
        <taxon>Chromadorea</taxon>
        <taxon>Rhabditida</taxon>
        <taxon>Tylenchina</taxon>
        <taxon>Panagrolaimomorpha</taxon>
        <taxon>Panagrolaimoidea</taxon>
        <taxon>Panagrolaimidae</taxon>
        <taxon>Panagrolaimus</taxon>
    </lineage>
</organism>
<evidence type="ECO:0000313" key="2">
    <source>
        <dbReference type="WBParaSite" id="JU765_v2.g19642.t1"/>
    </source>
</evidence>
<proteinExistence type="predicted"/>
<name>A0AC34QUV5_9BILA</name>
<dbReference type="WBParaSite" id="JU765_v2.g19642.t1">
    <property type="protein sequence ID" value="JU765_v2.g19642.t1"/>
    <property type="gene ID" value="JU765_v2.g19642"/>
</dbReference>